<name>A0A6L5XI73_9BACT</name>
<sequence length="155" mass="17187">MRNGAEGGAVERRHESGYDTTLPTDNIYEVPCPILRALEIIGGKWKLPLLWHLADGAARFNALQRTVTGITHMMLSKCLKELERDGLVSRTDRGGKIRHVEYALTERGRLLLPALRELYRWGEAHAARDGGRGMPVSVEAGPSARATARFAARSR</sequence>
<dbReference type="SUPFAM" id="SSF46785">
    <property type="entry name" value="Winged helix' DNA-binding domain"/>
    <property type="match status" value="1"/>
</dbReference>
<dbReference type="PANTHER" id="PTHR33204:SF29">
    <property type="entry name" value="TRANSCRIPTIONAL REGULATOR"/>
    <property type="match status" value="1"/>
</dbReference>
<dbReference type="PROSITE" id="PS51118">
    <property type="entry name" value="HTH_HXLR"/>
    <property type="match status" value="1"/>
</dbReference>
<dbReference type="PANTHER" id="PTHR33204">
    <property type="entry name" value="TRANSCRIPTIONAL REGULATOR, MARR FAMILY"/>
    <property type="match status" value="1"/>
</dbReference>
<dbReference type="GO" id="GO:0003677">
    <property type="term" value="F:DNA binding"/>
    <property type="evidence" value="ECO:0007669"/>
    <property type="project" value="UniProtKB-KW"/>
</dbReference>
<dbReference type="InterPro" id="IPR036388">
    <property type="entry name" value="WH-like_DNA-bd_sf"/>
</dbReference>
<keyword evidence="3" id="KW-0804">Transcription</keyword>
<dbReference type="InterPro" id="IPR036390">
    <property type="entry name" value="WH_DNA-bd_sf"/>
</dbReference>
<keyword evidence="1" id="KW-0805">Transcription regulation</keyword>
<evidence type="ECO:0000256" key="3">
    <source>
        <dbReference type="ARBA" id="ARBA00023163"/>
    </source>
</evidence>
<keyword evidence="2" id="KW-0238">DNA-binding</keyword>
<dbReference type="EMBL" id="VUMH01000001">
    <property type="protein sequence ID" value="MSS26808.1"/>
    <property type="molecule type" value="Genomic_DNA"/>
</dbReference>
<evidence type="ECO:0000313" key="5">
    <source>
        <dbReference type="EMBL" id="MSS26808.1"/>
    </source>
</evidence>
<accession>A0A6L5XI73</accession>
<gene>
    <name evidence="5" type="ORF">FYJ44_01860</name>
</gene>
<dbReference type="Gene3D" id="1.10.10.10">
    <property type="entry name" value="Winged helix-like DNA-binding domain superfamily/Winged helix DNA-binding domain"/>
    <property type="match status" value="1"/>
</dbReference>
<dbReference type="Pfam" id="PF01638">
    <property type="entry name" value="HxlR"/>
    <property type="match status" value="1"/>
</dbReference>
<comment type="caution">
    <text evidence="5">The sequence shown here is derived from an EMBL/GenBank/DDBJ whole genome shotgun (WGS) entry which is preliminary data.</text>
</comment>
<feature type="domain" description="HTH hxlR-type" evidence="4">
    <location>
        <begin position="32"/>
        <end position="130"/>
    </location>
</feature>
<reference evidence="5 6" key="1">
    <citation type="submission" date="2019-09" db="EMBL/GenBank/DDBJ databases">
        <title>In-depth cultivation of the pig gut microbiome towards novel bacterial diversity and tailored functional studies.</title>
        <authorList>
            <person name="Wylensek D."/>
            <person name="Hitch T.C.A."/>
            <person name="Clavel T."/>
        </authorList>
    </citation>
    <scope>NUCLEOTIDE SEQUENCE [LARGE SCALE GENOMIC DNA]</scope>
    <source>
        <strain evidence="5 6">PG-178-WT-4</strain>
    </source>
</reference>
<evidence type="ECO:0000256" key="1">
    <source>
        <dbReference type="ARBA" id="ARBA00023015"/>
    </source>
</evidence>
<evidence type="ECO:0000259" key="4">
    <source>
        <dbReference type="PROSITE" id="PS51118"/>
    </source>
</evidence>
<evidence type="ECO:0000313" key="6">
    <source>
        <dbReference type="Proteomes" id="UP000477488"/>
    </source>
</evidence>
<dbReference type="Proteomes" id="UP000477488">
    <property type="component" value="Unassembled WGS sequence"/>
</dbReference>
<keyword evidence="6" id="KW-1185">Reference proteome</keyword>
<organism evidence="5 6">
    <name type="scientific">Desulfovibrio porci</name>
    <dbReference type="NCBI Taxonomy" id="2605782"/>
    <lineage>
        <taxon>Bacteria</taxon>
        <taxon>Pseudomonadati</taxon>
        <taxon>Thermodesulfobacteriota</taxon>
        <taxon>Desulfovibrionia</taxon>
        <taxon>Desulfovibrionales</taxon>
        <taxon>Desulfovibrionaceae</taxon>
        <taxon>Desulfovibrio</taxon>
    </lineage>
</organism>
<dbReference type="AlphaFoldDB" id="A0A6L5XI73"/>
<evidence type="ECO:0000256" key="2">
    <source>
        <dbReference type="ARBA" id="ARBA00023125"/>
    </source>
</evidence>
<protein>
    <submittedName>
        <fullName evidence="5">Helix-turn-helix transcriptional regulator</fullName>
    </submittedName>
</protein>
<dbReference type="InterPro" id="IPR002577">
    <property type="entry name" value="HTH_HxlR"/>
</dbReference>
<proteinExistence type="predicted"/>